<keyword evidence="1" id="KW-0472">Membrane</keyword>
<feature type="transmembrane region" description="Helical" evidence="1">
    <location>
        <begin position="9"/>
        <end position="27"/>
    </location>
</feature>
<keyword evidence="1" id="KW-0812">Transmembrane</keyword>
<name>A0AA36HY28_9DINO</name>
<keyword evidence="1" id="KW-1133">Transmembrane helix</keyword>
<evidence type="ECO:0000256" key="1">
    <source>
        <dbReference type="SAM" id="Phobius"/>
    </source>
</evidence>
<dbReference type="Gene3D" id="3.40.50.300">
    <property type="entry name" value="P-loop containing nucleotide triphosphate hydrolases"/>
    <property type="match status" value="1"/>
</dbReference>
<dbReference type="InterPro" id="IPR027417">
    <property type="entry name" value="P-loop_NTPase"/>
</dbReference>
<dbReference type="Proteomes" id="UP001178507">
    <property type="component" value="Unassembled WGS sequence"/>
</dbReference>
<gene>
    <name evidence="2" type="ORF">EVOR1521_LOCUS6268</name>
</gene>
<evidence type="ECO:0000313" key="3">
    <source>
        <dbReference type="Proteomes" id="UP001178507"/>
    </source>
</evidence>
<keyword evidence="3" id="KW-1185">Reference proteome</keyword>
<reference evidence="2" key="1">
    <citation type="submission" date="2023-08" db="EMBL/GenBank/DDBJ databases">
        <authorList>
            <person name="Chen Y."/>
            <person name="Shah S."/>
            <person name="Dougan E. K."/>
            <person name="Thang M."/>
            <person name="Chan C."/>
        </authorList>
    </citation>
    <scope>NUCLEOTIDE SEQUENCE</scope>
</reference>
<comment type="caution">
    <text evidence="2">The sequence shown here is derived from an EMBL/GenBank/DDBJ whole genome shotgun (WGS) entry which is preliminary data.</text>
</comment>
<accession>A0AA36HY28</accession>
<sequence>MQVCSRSRVCLGINGLVILLLNLGYVVNILPEWTESSDVGIEILDVETTTTTTLAPIAVKRFKNRFVTTVSLVHIPKTGGTSLYRQFKSNGFKFEYESPGEDEKCFHDLNRKGGKFVVSLFRKPLRHVYSLYLECKYDDWGKRVTNRTAFPRDPAENITQGYVPAFERWLDYFADRNESDELEFSLQGSSLHSSNESESNQSGAPKIRSFDDFRCYDPDNLQVRFMTCRDLWPHGGHHHPVGFRENATEAVANMRSLAFVGIAEHFAASVCMLRFQLYLPLLNCRCLSRALRQHYETHKVPAHDAETLSDRVKSKVAKLSVGDEILYQAAKVEFLRRVAYVEAQLGHRILCDESGRGLGPVGEAPAKRSFDFGWPFR</sequence>
<protein>
    <submittedName>
        <fullName evidence="2">Uncharacterized protein</fullName>
    </submittedName>
</protein>
<dbReference type="AlphaFoldDB" id="A0AA36HY28"/>
<organism evidence="2 3">
    <name type="scientific">Effrenium voratum</name>
    <dbReference type="NCBI Taxonomy" id="2562239"/>
    <lineage>
        <taxon>Eukaryota</taxon>
        <taxon>Sar</taxon>
        <taxon>Alveolata</taxon>
        <taxon>Dinophyceae</taxon>
        <taxon>Suessiales</taxon>
        <taxon>Symbiodiniaceae</taxon>
        <taxon>Effrenium</taxon>
    </lineage>
</organism>
<dbReference type="EMBL" id="CAUJNA010000466">
    <property type="protein sequence ID" value="CAJ1377486.1"/>
    <property type="molecule type" value="Genomic_DNA"/>
</dbReference>
<evidence type="ECO:0000313" key="2">
    <source>
        <dbReference type="EMBL" id="CAJ1377486.1"/>
    </source>
</evidence>
<proteinExistence type="predicted"/>